<feature type="compositionally biased region" description="Basic and acidic residues" evidence="1">
    <location>
        <begin position="23"/>
        <end position="32"/>
    </location>
</feature>
<gene>
    <name evidence="3" type="ORF">C8A01DRAFT_43149</name>
</gene>
<feature type="region of interest" description="Disordered" evidence="1">
    <location>
        <begin position="169"/>
        <end position="191"/>
    </location>
</feature>
<feature type="compositionally biased region" description="Low complexity" evidence="1">
    <location>
        <begin position="64"/>
        <end position="74"/>
    </location>
</feature>
<feature type="compositionally biased region" description="Low complexity" evidence="1">
    <location>
        <begin position="258"/>
        <end position="269"/>
    </location>
</feature>
<name>A0AAN6SVT4_9PEZI</name>
<evidence type="ECO:0000313" key="3">
    <source>
        <dbReference type="EMBL" id="KAK4043986.1"/>
    </source>
</evidence>
<dbReference type="InterPro" id="IPR006786">
    <property type="entry name" value="Pinin_SDK_MemA"/>
</dbReference>
<feature type="compositionally biased region" description="Polar residues" evidence="1">
    <location>
        <begin position="117"/>
        <end position="129"/>
    </location>
</feature>
<keyword evidence="4" id="KW-1185">Reference proteome</keyword>
<accession>A0AAN6SVT4</accession>
<feature type="compositionally biased region" description="Basic and acidic residues" evidence="1">
    <location>
        <begin position="75"/>
        <end position="87"/>
    </location>
</feature>
<dbReference type="Proteomes" id="UP001303115">
    <property type="component" value="Unassembled WGS sequence"/>
</dbReference>
<feature type="compositionally biased region" description="Acidic residues" evidence="1">
    <location>
        <begin position="318"/>
        <end position="328"/>
    </location>
</feature>
<sequence>MAETEDYATTKRKASPEATTEDTAGKRMRLEDGDATTSSSNGLDTDAKDAFDQPASIRKEQDESPTSGSSTRTPRSAEPRHSPEARRPSATGGPPARRNFSMEEKKRGQRLFGGLVNTLSRTTSGTQQQKRLEIERRQHEKAQQRRAEDEKRRAEKLEQLKRTRQIEQVKLDERAMKTRHSTMLAKARSLHTRSEPKLYYVPWELTKEQEEIISDQVRTAEESVDRERRDFKTRKEQRLRALGVTPPPRSLSPPPRQPKQQQEPQPEPQAESRPEEATVGEPKPPPQDTNPDAAAPAPSKARRDSHHDKDHDEHGDEMMQDEEDIVIY</sequence>
<dbReference type="Pfam" id="PF04696">
    <property type="entry name" value="Pinin_SDK_memA"/>
    <property type="match status" value="1"/>
</dbReference>
<organism evidence="3 4">
    <name type="scientific">Parachaetomium inaequale</name>
    <dbReference type="NCBI Taxonomy" id="2588326"/>
    <lineage>
        <taxon>Eukaryota</taxon>
        <taxon>Fungi</taxon>
        <taxon>Dikarya</taxon>
        <taxon>Ascomycota</taxon>
        <taxon>Pezizomycotina</taxon>
        <taxon>Sordariomycetes</taxon>
        <taxon>Sordariomycetidae</taxon>
        <taxon>Sordariales</taxon>
        <taxon>Chaetomiaceae</taxon>
        <taxon>Parachaetomium</taxon>
    </lineage>
</organism>
<feature type="compositionally biased region" description="Basic and acidic residues" evidence="1">
    <location>
        <begin position="130"/>
        <end position="156"/>
    </location>
</feature>
<feature type="compositionally biased region" description="Basic and acidic residues" evidence="1">
    <location>
        <begin position="45"/>
        <end position="62"/>
    </location>
</feature>
<dbReference type="AlphaFoldDB" id="A0AAN6SVT4"/>
<evidence type="ECO:0000256" key="1">
    <source>
        <dbReference type="SAM" id="MobiDB-lite"/>
    </source>
</evidence>
<feature type="region of interest" description="Disordered" evidence="1">
    <location>
        <begin position="209"/>
        <end position="328"/>
    </location>
</feature>
<proteinExistence type="predicted"/>
<protein>
    <submittedName>
        <fullName evidence="3">Pinin/SDK/memA/ protein conserved region-domain-containing protein</fullName>
    </submittedName>
</protein>
<evidence type="ECO:0000259" key="2">
    <source>
        <dbReference type="Pfam" id="PF04696"/>
    </source>
</evidence>
<feature type="compositionally biased region" description="Pro residues" evidence="1">
    <location>
        <begin position="245"/>
        <end position="257"/>
    </location>
</feature>
<feature type="compositionally biased region" description="Basic and acidic residues" evidence="1">
    <location>
        <begin position="301"/>
        <end position="317"/>
    </location>
</feature>
<feature type="domain" description="Pinin/SDK/MemA protein" evidence="2">
    <location>
        <begin position="103"/>
        <end position="217"/>
    </location>
</feature>
<feature type="region of interest" description="Disordered" evidence="1">
    <location>
        <begin position="1"/>
        <end position="156"/>
    </location>
</feature>
<comment type="caution">
    <text evidence="3">The sequence shown here is derived from an EMBL/GenBank/DDBJ whole genome shotgun (WGS) entry which is preliminary data.</text>
</comment>
<dbReference type="EMBL" id="MU854322">
    <property type="protein sequence ID" value="KAK4043986.1"/>
    <property type="molecule type" value="Genomic_DNA"/>
</dbReference>
<evidence type="ECO:0000313" key="4">
    <source>
        <dbReference type="Proteomes" id="UP001303115"/>
    </source>
</evidence>
<feature type="compositionally biased region" description="Basic and acidic residues" evidence="1">
    <location>
        <begin position="218"/>
        <end position="239"/>
    </location>
</feature>
<reference evidence="4" key="1">
    <citation type="journal article" date="2023" name="Mol. Phylogenet. Evol.">
        <title>Genome-scale phylogeny and comparative genomics of the fungal order Sordariales.</title>
        <authorList>
            <person name="Hensen N."/>
            <person name="Bonometti L."/>
            <person name="Westerberg I."/>
            <person name="Brannstrom I.O."/>
            <person name="Guillou S."/>
            <person name="Cros-Aarteil S."/>
            <person name="Calhoun S."/>
            <person name="Haridas S."/>
            <person name="Kuo A."/>
            <person name="Mondo S."/>
            <person name="Pangilinan J."/>
            <person name="Riley R."/>
            <person name="LaButti K."/>
            <person name="Andreopoulos B."/>
            <person name="Lipzen A."/>
            <person name="Chen C."/>
            <person name="Yan M."/>
            <person name="Daum C."/>
            <person name="Ng V."/>
            <person name="Clum A."/>
            <person name="Steindorff A."/>
            <person name="Ohm R.A."/>
            <person name="Martin F."/>
            <person name="Silar P."/>
            <person name="Natvig D.O."/>
            <person name="Lalanne C."/>
            <person name="Gautier V."/>
            <person name="Ament-Velasquez S.L."/>
            <person name="Kruys A."/>
            <person name="Hutchinson M.I."/>
            <person name="Powell A.J."/>
            <person name="Barry K."/>
            <person name="Miller A.N."/>
            <person name="Grigoriev I.V."/>
            <person name="Debuchy R."/>
            <person name="Gladieux P."/>
            <person name="Hiltunen Thoren M."/>
            <person name="Johannesson H."/>
        </authorList>
    </citation>
    <scope>NUCLEOTIDE SEQUENCE [LARGE SCALE GENOMIC DNA]</scope>
    <source>
        <strain evidence="4">CBS 284.82</strain>
    </source>
</reference>